<dbReference type="RefSeq" id="WP_226542544.1">
    <property type="nucleotide sequence ID" value="NZ_CP129013.1"/>
</dbReference>
<organism evidence="1 2">
    <name type="scientific">Bacillus carboniphilus</name>
    <dbReference type="NCBI Taxonomy" id="86663"/>
    <lineage>
        <taxon>Bacteria</taxon>
        <taxon>Bacillati</taxon>
        <taxon>Bacillota</taxon>
        <taxon>Bacilli</taxon>
        <taxon>Bacillales</taxon>
        <taxon>Bacillaceae</taxon>
        <taxon>Bacillus</taxon>
    </lineage>
</organism>
<keyword evidence="2" id="KW-1185">Reference proteome</keyword>
<name>A0ABY9JVR1_9BACI</name>
<accession>A0ABY9JVR1</accession>
<evidence type="ECO:0000313" key="2">
    <source>
        <dbReference type="Proteomes" id="UP001197974"/>
    </source>
</evidence>
<reference evidence="1 2" key="1">
    <citation type="submission" date="2023-06" db="EMBL/GenBank/DDBJ databases">
        <title>Five Gram-positive bacteria isolated from mangrove sediments in Shenzhen, Guangdong, China.</title>
        <authorList>
            <person name="Yu S."/>
            <person name="Zheng W."/>
            <person name="Huang Y."/>
        </authorList>
    </citation>
    <scope>NUCLEOTIDE SEQUENCE [LARGE SCALE GENOMIC DNA]</scope>
    <source>
        <strain evidence="1 2">SaN35-3</strain>
    </source>
</reference>
<sequence length="140" mass="16148">MKMIFLSRIQANDSDKQLKVIDQLCDLLESYEYCNENIEGIEDILTFLLEKLKTDLDDTIKSKKTEVMVLVFMYQKITDYTLDLTGLDIDNLGNYALSNLLEVIGYSKQTNSLFLLEKYKNHSNALVREAAYMAISEINI</sequence>
<dbReference type="EMBL" id="CP129013">
    <property type="protein sequence ID" value="WLR42510.1"/>
    <property type="molecule type" value="Genomic_DNA"/>
</dbReference>
<evidence type="ECO:0008006" key="3">
    <source>
        <dbReference type="Google" id="ProtNLM"/>
    </source>
</evidence>
<evidence type="ECO:0000313" key="1">
    <source>
        <dbReference type="EMBL" id="WLR42510.1"/>
    </source>
</evidence>
<dbReference type="Proteomes" id="UP001197974">
    <property type="component" value="Chromosome"/>
</dbReference>
<gene>
    <name evidence="1" type="ORF">LC087_17740</name>
</gene>
<proteinExistence type="predicted"/>
<protein>
    <recommendedName>
        <fullName evidence="3">Immunity protein 30 domain-containing protein</fullName>
    </recommendedName>
</protein>
<dbReference type="SUPFAM" id="SSF48371">
    <property type="entry name" value="ARM repeat"/>
    <property type="match status" value="1"/>
</dbReference>
<dbReference type="InterPro" id="IPR016024">
    <property type="entry name" value="ARM-type_fold"/>
</dbReference>